<proteinExistence type="predicted"/>
<dbReference type="EMBL" id="NMUH01000825">
    <property type="protein sequence ID" value="MQL85364.1"/>
    <property type="molecule type" value="Genomic_DNA"/>
</dbReference>
<dbReference type="AlphaFoldDB" id="A0A843UUL1"/>
<comment type="caution">
    <text evidence="2">The sequence shown here is derived from an EMBL/GenBank/DDBJ whole genome shotgun (WGS) entry which is preliminary data.</text>
</comment>
<accession>A0A843UUL1</accession>
<evidence type="ECO:0000256" key="1">
    <source>
        <dbReference type="SAM" id="MobiDB-lite"/>
    </source>
</evidence>
<keyword evidence="3" id="KW-1185">Reference proteome</keyword>
<feature type="region of interest" description="Disordered" evidence="1">
    <location>
        <begin position="151"/>
        <end position="252"/>
    </location>
</feature>
<feature type="compositionally biased region" description="Polar residues" evidence="1">
    <location>
        <begin position="193"/>
        <end position="218"/>
    </location>
</feature>
<sequence>MDSNRAQMSAVGYFLFKDPWIPIEPRCRQSGTSFSKPCEKTIRQDFRGSVLEIREGVEPQIWGTTSFRTSGAWFSKSVKGLSLKFGGQPPSDMKNEPMDSDQAQMPAVRNFVLKTTQRKTDTAACGAVKHSSNKGYLDSALAILGTIKGGTPTNLQEEEEASSASSAQPATTGGRKESGPALLFTPAPRTPVLPSSQPPTTKDANFRNQRSSACNQQAPREKRAASFSFKSPSYPLRDQPKGASQRKLPDPSVFLCVGSQKWEERSRSAPPFFP</sequence>
<reference evidence="2" key="1">
    <citation type="submission" date="2017-07" db="EMBL/GenBank/DDBJ databases">
        <title>Taro Niue Genome Assembly and Annotation.</title>
        <authorList>
            <person name="Atibalentja N."/>
            <person name="Keating K."/>
            <person name="Fields C.J."/>
        </authorList>
    </citation>
    <scope>NUCLEOTIDE SEQUENCE</scope>
    <source>
        <strain evidence="2">Niue_2</strain>
        <tissue evidence="2">Leaf</tissue>
    </source>
</reference>
<protein>
    <submittedName>
        <fullName evidence="2">Uncharacterized protein</fullName>
    </submittedName>
</protein>
<name>A0A843UUL1_COLES</name>
<evidence type="ECO:0000313" key="2">
    <source>
        <dbReference type="EMBL" id="MQL85364.1"/>
    </source>
</evidence>
<organism evidence="2 3">
    <name type="scientific">Colocasia esculenta</name>
    <name type="common">Wild taro</name>
    <name type="synonym">Arum esculentum</name>
    <dbReference type="NCBI Taxonomy" id="4460"/>
    <lineage>
        <taxon>Eukaryota</taxon>
        <taxon>Viridiplantae</taxon>
        <taxon>Streptophyta</taxon>
        <taxon>Embryophyta</taxon>
        <taxon>Tracheophyta</taxon>
        <taxon>Spermatophyta</taxon>
        <taxon>Magnoliopsida</taxon>
        <taxon>Liliopsida</taxon>
        <taxon>Araceae</taxon>
        <taxon>Aroideae</taxon>
        <taxon>Colocasieae</taxon>
        <taxon>Colocasia</taxon>
    </lineage>
</organism>
<dbReference type="Proteomes" id="UP000652761">
    <property type="component" value="Unassembled WGS sequence"/>
</dbReference>
<evidence type="ECO:0000313" key="3">
    <source>
        <dbReference type="Proteomes" id="UP000652761"/>
    </source>
</evidence>
<gene>
    <name evidence="2" type="ORF">Taro_017880</name>
</gene>